<reference evidence="1 2" key="1">
    <citation type="submission" date="2021-12" db="EMBL/GenBank/DDBJ databases">
        <title>Genomic and phenotypic characterization of three Burkholderia contaminans isolates recovered from different sources.</title>
        <authorList>
            <person name="Lopez De Volder A."/>
            <person name="Fan Y."/>
            <person name="Nunvar J."/>
            <person name="Herrera T."/>
            <person name="Timp W."/>
            <person name="Degrossi J."/>
        </authorList>
    </citation>
    <scope>NUCLEOTIDE SEQUENCE [LARGE SCALE GENOMIC DNA]</scope>
    <source>
        <strain evidence="1 2">LMG 23361</strain>
        <plasmid evidence="1 2">unnamed1</plasmid>
    </source>
</reference>
<evidence type="ECO:0000313" key="2">
    <source>
        <dbReference type="Proteomes" id="UP001220209"/>
    </source>
</evidence>
<dbReference type="EMBL" id="CP090643">
    <property type="protein sequence ID" value="WFN23561.1"/>
    <property type="molecule type" value="Genomic_DNA"/>
</dbReference>
<dbReference type="Proteomes" id="UP001220209">
    <property type="component" value="Plasmid unnamed1"/>
</dbReference>
<name>A0ABD7YFQ3_9BURK</name>
<sequence>MIKHTERAVDQGSMEDSFDGDPSLFGEHLRELERRSIHYDRLLRGIQPEKASNLGDVLLHELVAKRRRKLANALSRQRPAAALRPKVREHVIRDRSRLPVDDVLVQPDHLAIVEREPELGNHLSKLLFGRLSTSELRADLIQELRTRHDWRAAQSQGKAVEVGGAENYTQRS</sequence>
<dbReference type="RefSeq" id="WP_135370855.1">
    <property type="nucleotide sequence ID" value="NZ_AP018360.1"/>
</dbReference>
<proteinExistence type="predicted"/>
<evidence type="ECO:0000313" key="1">
    <source>
        <dbReference type="EMBL" id="WFN23561.1"/>
    </source>
</evidence>
<organism evidence="1 2">
    <name type="scientific">Burkholderia contaminans</name>
    <dbReference type="NCBI Taxonomy" id="488447"/>
    <lineage>
        <taxon>Bacteria</taxon>
        <taxon>Pseudomonadati</taxon>
        <taxon>Pseudomonadota</taxon>
        <taxon>Betaproteobacteria</taxon>
        <taxon>Burkholderiales</taxon>
        <taxon>Burkholderiaceae</taxon>
        <taxon>Burkholderia</taxon>
        <taxon>Burkholderia cepacia complex</taxon>
    </lineage>
</organism>
<keyword evidence="1" id="KW-0614">Plasmid</keyword>
<gene>
    <name evidence="1" type="ORF">LXE91_39155</name>
</gene>
<geneLocation type="plasmid" evidence="1 2">
    <name>unnamed1</name>
</geneLocation>
<accession>A0ABD7YFQ3</accession>
<protein>
    <submittedName>
        <fullName evidence="1">Uncharacterized protein</fullName>
    </submittedName>
</protein>
<dbReference type="AlphaFoldDB" id="A0ABD7YFQ3"/>